<feature type="disulfide bond" evidence="2">
    <location>
        <begin position="493"/>
        <end position="503"/>
    </location>
</feature>
<evidence type="ECO:0000256" key="3">
    <source>
        <dbReference type="PROSITE-ProRule" id="PRU00461"/>
    </source>
</evidence>
<dbReference type="Gene3D" id="2.120.10.30">
    <property type="entry name" value="TolB, C-terminal domain"/>
    <property type="match status" value="1"/>
</dbReference>
<keyword evidence="6" id="KW-1185">Reference proteome</keyword>
<evidence type="ECO:0000259" key="4">
    <source>
        <dbReference type="PROSITE" id="PS50287"/>
    </source>
</evidence>
<reference evidence="5" key="1">
    <citation type="submission" date="2022-11" db="EMBL/GenBank/DDBJ databases">
        <title>Centuries of genome instability and evolution in soft-shell clam transmissible cancer (bioRxiv).</title>
        <authorList>
            <person name="Hart S.F.M."/>
            <person name="Yonemitsu M.A."/>
            <person name="Giersch R.M."/>
            <person name="Beal B.F."/>
            <person name="Arriagada G."/>
            <person name="Davis B.W."/>
            <person name="Ostrander E.A."/>
            <person name="Goff S.P."/>
            <person name="Metzger M.J."/>
        </authorList>
    </citation>
    <scope>NUCLEOTIDE SEQUENCE</scope>
    <source>
        <strain evidence="5">MELC-2E11</strain>
        <tissue evidence="5">Siphon/mantle</tissue>
    </source>
</reference>
<dbReference type="InterPro" id="IPR001190">
    <property type="entry name" value="SRCR"/>
</dbReference>
<proteinExistence type="predicted"/>
<evidence type="ECO:0000313" key="5">
    <source>
        <dbReference type="EMBL" id="WAQ96295.1"/>
    </source>
</evidence>
<dbReference type="SMART" id="SM00135">
    <property type="entry name" value="LY"/>
    <property type="match status" value="2"/>
</dbReference>
<dbReference type="Pfam" id="PF14670">
    <property type="entry name" value="FXa_inhibition"/>
    <property type="match status" value="1"/>
</dbReference>
<dbReference type="SUPFAM" id="SSF57196">
    <property type="entry name" value="EGF/Laminin"/>
    <property type="match status" value="1"/>
</dbReference>
<feature type="non-terminal residue" evidence="5">
    <location>
        <position position="783"/>
    </location>
</feature>
<evidence type="ECO:0000256" key="2">
    <source>
        <dbReference type="PROSITE-ProRule" id="PRU00196"/>
    </source>
</evidence>
<protein>
    <submittedName>
        <fullName evidence="5">DMBT1-like protein</fullName>
    </submittedName>
</protein>
<dbReference type="PROSITE" id="PS50287">
    <property type="entry name" value="SRCR_2"/>
    <property type="match status" value="5"/>
</dbReference>
<sequence length="783" mass="82948">MYWTDWGSVPKIEVANYDGSNRHMIITSGLRLPNAIALDATGQTIYWADAGTTQIEKANVDGSNRQTLYTNTSSHFYGLALSGQYLYYTDWNAHSIMRLSVAGGAATEFGKAAFGRLNDVYAVSAETSSTGSNACTNNHAGCQHICLPLGNNGRTCVCQEGYTLQSDGTSCSSGKIFWETQYTHNLLSLKRFEYACYTSGLSVRLAGANSTSRGRIEVSLDHGSTWGSVCDDRFDQSDANVICGMLGFSRSNAIPKNSSFFGPAETSYPILLDDIFCTGNEASILECSHSPLGLTDCDHNEDAGVICATEGQVYLSGSTSSNQGRIEIFLNGRWGTICDDNFGQTEANVVCGMLGFPRNGSVAKGSAYFGAGVQSESVHLDNVGCSGLETSVVNCAHSQVDTNNCGHREDVGVICPSLYPAQVRLTGGVTPTAGRVEISVDNGVTWGTICDDSFQTAEAGVVNFLHNRQGAITTSRFGSGSSSMKILLDDVNCRGSETNIIDCQHSAVGVNNCGHSEDIGVSCLSTSMSDVQIHLANGSSSREGRVEISVDAGTTWGTVCDDGFGNTEAGVVCVMLGYERGSAITKSISYFGKGSTSQHILLDDVDCVGSEANILACRHSPIGVNDCGHSEDVGVSCLNANNFRVRLVSRSTSHEGRVEVSDDSGVTWGTVCDDGFGDTDAGVVCNMLGYSRTGAVAQGATVYGPGSSSSPILLDDVDCTSADTSIFFCRHNGIGVENCGHHEDVGVQCPSACQYTSYDFVRVILLEIGLGIHLTVKLYSLRV</sequence>
<dbReference type="Proteomes" id="UP001164746">
    <property type="component" value="Chromosome 2"/>
</dbReference>
<dbReference type="SMART" id="SM00202">
    <property type="entry name" value="SR"/>
    <property type="match status" value="5"/>
</dbReference>
<comment type="caution">
    <text evidence="2">Lacks conserved residue(s) required for the propagation of feature annotation.</text>
</comment>
<dbReference type="Pfam" id="PF00530">
    <property type="entry name" value="SRCR"/>
    <property type="match status" value="5"/>
</dbReference>
<feature type="domain" description="SRCR" evidence="4">
    <location>
        <begin position="203"/>
        <end position="308"/>
    </location>
</feature>
<feature type="domain" description="SRCR" evidence="4">
    <location>
        <begin position="533"/>
        <end position="638"/>
    </location>
</feature>
<dbReference type="PANTHER" id="PTHR48071:SF28">
    <property type="entry name" value="SRCR DOMAIN-CONTAINING PROTEIN"/>
    <property type="match status" value="1"/>
</dbReference>
<dbReference type="InterPro" id="IPR000742">
    <property type="entry name" value="EGF"/>
</dbReference>
<feature type="repeat" description="LDL-receptor class B" evidence="3">
    <location>
        <begin position="1"/>
        <end position="42"/>
    </location>
</feature>
<dbReference type="SMART" id="SM00181">
    <property type="entry name" value="EGF"/>
    <property type="match status" value="1"/>
</dbReference>
<feature type="disulfide bond" evidence="2">
    <location>
        <begin position="385"/>
        <end position="395"/>
    </location>
</feature>
<dbReference type="InterPro" id="IPR000033">
    <property type="entry name" value="LDLR_classB_rpt"/>
</dbReference>
<name>A0ABY7DIX3_MYAAR</name>
<dbReference type="Pfam" id="PF00058">
    <property type="entry name" value="Ldl_recept_b"/>
    <property type="match status" value="1"/>
</dbReference>
<feature type="domain" description="SRCR" evidence="4">
    <location>
        <begin position="645"/>
        <end position="750"/>
    </location>
</feature>
<dbReference type="SUPFAM" id="SSF56487">
    <property type="entry name" value="SRCR-like"/>
    <property type="match status" value="5"/>
</dbReference>
<dbReference type="SUPFAM" id="SSF63825">
    <property type="entry name" value="YWTD domain"/>
    <property type="match status" value="1"/>
</dbReference>
<feature type="disulfide bond" evidence="2">
    <location>
        <begin position="719"/>
        <end position="729"/>
    </location>
</feature>
<dbReference type="EMBL" id="CP111013">
    <property type="protein sequence ID" value="WAQ96295.1"/>
    <property type="molecule type" value="Genomic_DNA"/>
</dbReference>
<gene>
    <name evidence="5" type="ORF">MAR_028985</name>
</gene>
<feature type="repeat" description="LDL-receptor class B" evidence="3">
    <location>
        <begin position="43"/>
        <end position="85"/>
    </location>
</feature>
<accession>A0ABY7DIX3</accession>
<feature type="disulfide bond" evidence="2">
    <location>
        <begin position="277"/>
        <end position="287"/>
    </location>
</feature>
<dbReference type="InterPro" id="IPR011042">
    <property type="entry name" value="6-blade_b-propeller_TolB-like"/>
</dbReference>
<dbReference type="PANTHER" id="PTHR48071">
    <property type="entry name" value="SRCR DOMAIN-CONTAINING PROTEIN"/>
    <property type="match status" value="1"/>
</dbReference>
<evidence type="ECO:0000313" key="6">
    <source>
        <dbReference type="Proteomes" id="UP001164746"/>
    </source>
</evidence>
<dbReference type="PROSITE" id="PS01186">
    <property type="entry name" value="EGF_2"/>
    <property type="match status" value="1"/>
</dbReference>
<organism evidence="5 6">
    <name type="scientific">Mya arenaria</name>
    <name type="common">Soft-shell clam</name>
    <dbReference type="NCBI Taxonomy" id="6604"/>
    <lineage>
        <taxon>Eukaryota</taxon>
        <taxon>Metazoa</taxon>
        <taxon>Spiralia</taxon>
        <taxon>Lophotrochozoa</taxon>
        <taxon>Mollusca</taxon>
        <taxon>Bivalvia</taxon>
        <taxon>Autobranchia</taxon>
        <taxon>Heteroconchia</taxon>
        <taxon>Euheterodonta</taxon>
        <taxon>Imparidentia</taxon>
        <taxon>Neoheterodontei</taxon>
        <taxon>Myida</taxon>
        <taxon>Myoidea</taxon>
        <taxon>Myidae</taxon>
        <taxon>Mya</taxon>
    </lineage>
</organism>
<keyword evidence="1 2" id="KW-1015">Disulfide bond</keyword>
<dbReference type="PRINTS" id="PR00258">
    <property type="entry name" value="SPERACTRCPTR"/>
</dbReference>
<feature type="domain" description="SRCR" evidence="4">
    <location>
        <begin position="313"/>
        <end position="416"/>
    </location>
</feature>
<dbReference type="PROSITE" id="PS51120">
    <property type="entry name" value="LDLRB"/>
    <property type="match status" value="2"/>
</dbReference>
<feature type="disulfide bond" evidence="2">
    <location>
        <begin position="607"/>
        <end position="617"/>
    </location>
</feature>
<dbReference type="InterPro" id="IPR036772">
    <property type="entry name" value="SRCR-like_dom_sf"/>
</dbReference>
<feature type="domain" description="SRCR" evidence="4">
    <location>
        <begin position="423"/>
        <end position="524"/>
    </location>
</feature>
<evidence type="ECO:0000256" key="1">
    <source>
        <dbReference type="ARBA" id="ARBA00023157"/>
    </source>
</evidence>
<dbReference type="Gene3D" id="3.10.250.10">
    <property type="entry name" value="SRCR-like domain"/>
    <property type="match status" value="5"/>
</dbReference>